<evidence type="ECO:0000256" key="13">
    <source>
        <dbReference type="ARBA" id="ARBA00023239"/>
    </source>
</evidence>
<dbReference type="PROSITE" id="PS51192">
    <property type="entry name" value="HELICASE_ATP_BIND_1"/>
    <property type="match status" value="1"/>
</dbReference>
<feature type="region of interest" description="Disordered" evidence="15">
    <location>
        <begin position="2790"/>
        <end position="2814"/>
    </location>
</feature>
<dbReference type="SMART" id="SM00487">
    <property type="entry name" value="DEXDc"/>
    <property type="match status" value="1"/>
</dbReference>
<feature type="compositionally biased region" description="Low complexity" evidence="15">
    <location>
        <begin position="5167"/>
        <end position="5176"/>
    </location>
</feature>
<feature type="region of interest" description="Disordered" evidence="15">
    <location>
        <begin position="6237"/>
        <end position="6281"/>
    </location>
</feature>
<dbReference type="SUPFAM" id="SSF75445">
    <property type="entry name" value="D-ribose-5-phosphate isomerase (RpiA), lid domain"/>
    <property type="match status" value="1"/>
</dbReference>
<dbReference type="PANTHER" id="PTHR43661">
    <property type="entry name" value="D-XYLONATE DEHYDRATASE"/>
    <property type="match status" value="1"/>
</dbReference>
<feature type="compositionally biased region" description="Basic and acidic residues" evidence="15">
    <location>
        <begin position="5204"/>
        <end position="5225"/>
    </location>
</feature>
<dbReference type="HAMAP" id="MF_02094">
    <property type="entry name" value="Edd"/>
    <property type="match status" value="1"/>
</dbReference>
<keyword evidence="8" id="KW-0507">mRNA processing</keyword>
<feature type="region of interest" description="Disordered" evidence="15">
    <location>
        <begin position="5119"/>
        <end position="5238"/>
    </location>
</feature>
<dbReference type="GO" id="GO:0005681">
    <property type="term" value="C:spliceosomal complex"/>
    <property type="evidence" value="ECO:0007669"/>
    <property type="project" value="UniProtKB-KW"/>
</dbReference>
<accession>A0A699GFN4</accession>
<dbReference type="CDD" id="cd01398">
    <property type="entry name" value="RPI_A"/>
    <property type="match status" value="1"/>
</dbReference>
<evidence type="ECO:0000256" key="15">
    <source>
        <dbReference type="SAM" id="MobiDB-lite"/>
    </source>
</evidence>
<dbReference type="PROSITE" id="PS00886">
    <property type="entry name" value="ILVD_EDD_1"/>
    <property type="match status" value="1"/>
</dbReference>
<dbReference type="InterPro" id="IPR042096">
    <property type="entry name" value="Dihydro-acid_dehy_C"/>
</dbReference>
<keyword evidence="8" id="KW-0508">mRNA splicing</keyword>
<evidence type="ECO:0000256" key="8">
    <source>
        <dbReference type="ARBA" id="ARBA00022728"/>
    </source>
</evidence>
<evidence type="ECO:0000256" key="2">
    <source>
        <dbReference type="ARBA" id="ARBA00004988"/>
    </source>
</evidence>
<keyword evidence="14" id="KW-0119">Carbohydrate metabolism</keyword>
<dbReference type="SUPFAM" id="SSF102114">
    <property type="entry name" value="Radical SAM enzymes"/>
    <property type="match status" value="1"/>
</dbReference>
<keyword evidence="8" id="KW-0747">Spliceosome</keyword>
<dbReference type="EMBL" id="BKCJ010000007">
    <property type="protein sequence ID" value="GEU28500.1"/>
    <property type="molecule type" value="Genomic_DNA"/>
</dbReference>
<name>A0A699GFN4_TANCI</name>
<dbReference type="Pfam" id="PF24877">
    <property type="entry name" value="ILV_EDD_C"/>
    <property type="match status" value="1"/>
</dbReference>
<feature type="compositionally biased region" description="Basic and acidic residues" evidence="15">
    <location>
        <begin position="6039"/>
        <end position="6051"/>
    </location>
</feature>
<dbReference type="Pfam" id="PF00270">
    <property type="entry name" value="DEAD"/>
    <property type="match status" value="1"/>
</dbReference>
<dbReference type="InterPro" id="IPR004788">
    <property type="entry name" value="Ribose5P_isomerase_type_A"/>
</dbReference>
<feature type="compositionally biased region" description="Low complexity" evidence="15">
    <location>
        <begin position="3733"/>
        <end position="3742"/>
    </location>
</feature>
<evidence type="ECO:0000256" key="10">
    <source>
        <dbReference type="ARBA" id="ARBA00023014"/>
    </source>
</evidence>
<organism evidence="17">
    <name type="scientific">Tanacetum cinerariifolium</name>
    <name type="common">Dalmatian daisy</name>
    <name type="synonym">Chrysanthemum cinerariifolium</name>
    <dbReference type="NCBI Taxonomy" id="118510"/>
    <lineage>
        <taxon>Eukaryota</taxon>
        <taxon>Viridiplantae</taxon>
        <taxon>Streptophyta</taxon>
        <taxon>Embryophyta</taxon>
        <taxon>Tracheophyta</taxon>
        <taxon>Spermatophyta</taxon>
        <taxon>Magnoliopsida</taxon>
        <taxon>eudicotyledons</taxon>
        <taxon>Gunneridae</taxon>
        <taxon>Pentapetalae</taxon>
        <taxon>asterids</taxon>
        <taxon>campanulids</taxon>
        <taxon>Asterales</taxon>
        <taxon>Asteraceae</taxon>
        <taxon>Asteroideae</taxon>
        <taxon>Anthemideae</taxon>
        <taxon>Anthemidinae</taxon>
        <taxon>Tanacetum</taxon>
    </lineage>
</organism>
<dbReference type="InterPro" id="IPR020558">
    <property type="entry name" value="DiOHA_6PGluconate_deHydtase_CS"/>
</dbReference>
<dbReference type="GO" id="GO:0009255">
    <property type="term" value="P:Entner-Doudoroff pathway through 6-phosphogluconate"/>
    <property type="evidence" value="ECO:0007669"/>
    <property type="project" value="InterPro"/>
</dbReference>
<evidence type="ECO:0000256" key="14">
    <source>
        <dbReference type="ARBA" id="ARBA00023277"/>
    </source>
</evidence>
<dbReference type="InterPro" id="IPR020672">
    <property type="entry name" value="Ribose5P_isomerase_typA_subgr"/>
</dbReference>
<dbReference type="PROSITE" id="PS00887">
    <property type="entry name" value="ILVD_EDD_2"/>
    <property type="match status" value="1"/>
</dbReference>
<dbReference type="InterPro" id="IPR027417">
    <property type="entry name" value="P-loop_NTPase"/>
</dbReference>
<dbReference type="InterPro" id="IPR011545">
    <property type="entry name" value="DEAD/DEAH_box_helicase_dom"/>
</dbReference>
<feature type="compositionally biased region" description="Basic residues" evidence="15">
    <location>
        <begin position="3683"/>
        <end position="3701"/>
    </location>
</feature>
<dbReference type="NCBIfam" id="NF001924">
    <property type="entry name" value="PRK00702.1"/>
    <property type="match status" value="1"/>
</dbReference>
<dbReference type="SUPFAM" id="SSF100950">
    <property type="entry name" value="NagB/RpiA/CoA transferase-like"/>
    <property type="match status" value="1"/>
</dbReference>
<dbReference type="GO" id="GO:0005524">
    <property type="term" value="F:ATP binding"/>
    <property type="evidence" value="ECO:0007669"/>
    <property type="project" value="InterPro"/>
</dbReference>
<keyword evidence="7" id="KW-0479">Metal-binding</keyword>
<dbReference type="GO" id="GO:0019521">
    <property type="term" value="P:D-gluconate metabolic process"/>
    <property type="evidence" value="ECO:0007669"/>
    <property type="project" value="UniProtKB-KW"/>
</dbReference>
<protein>
    <recommendedName>
        <fullName evidence="5">ribose-5-phosphate isomerase</fullName>
        <ecNumber evidence="5">5.3.1.6</ecNumber>
    </recommendedName>
</protein>
<dbReference type="InterPro" id="IPR004786">
    <property type="entry name" value="6-phosphgluc_deHydtase"/>
</dbReference>
<feature type="compositionally biased region" description="Low complexity" evidence="15">
    <location>
        <begin position="5150"/>
        <end position="5160"/>
    </location>
</feature>
<feature type="compositionally biased region" description="Basic and acidic residues" evidence="15">
    <location>
        <begin position="3627"/>
        <end position="3654"/>
    </location>
</feature>
<evidence type="ECO:0000256" key="5">
    <source>
        <dbReference type="ARBA" id="ARBA00011959"/>
    </source>
</evidence>
<dbReference type="FunFam" id="3.40.50.1360:FF:000001">
    <property type="entry name" value="Ribose-5-phosphate isomerase A"/>
    <property type="match status" value="1"/>
</dbReference>
<sequence>MEPNTLFAKYPPALPDDDASADMQDMIAELTAANGYRHYEVSAYAKEGKRARHNLNYWEFGDYLGIGAGAHSKLSFPHRVLRQARYKQPKAYMEQTRLGAPVQEEHEIAREDMGFEFMLNTLRLCDGFDPNLFAERTGMSMNAIEKTLNAAEAKGLIYRDYKIIRPTELGHRFLNDLQEMFLGAEPGADAGIVVLAVGGEILAVGQLAVGQAGHELGRRRHQDHVVERGVAGAAPGQRLVQPAGHDVIAEVRIQYQTGITLVGQVQVIVDQAAVPVRAGRRAGNVAHRVEHQRNRPRGLQGVVQVGACQFDKMAGKGVERRPQPGGVIMAVVKYHARHGAGQAAPRDGVAGGSEQEARHFAPAHAVGPGQPAGAKRGGRDLGGITLVRIQVGQPAVGGHRVVKSRRGHAPGADRGADQPPLARCGAQETAAQPQVETVEDQALGAARRSGHDGDVGRLHAFGSNALPGAPPQADGDRRRQNRLAHAGDDLLELARVGAESADAFGQLFGGHLIFVELEAEFLLVLGHLHDAGRWRIVGAELAFHRAFRIGQLLQQVGADGEQVAAGQFQDLARAAEARAHHFGLVTELAVVVIDALDRLHARVFGRFVGDAGRFLVPVVDAAHERRNQLRARFGAGNCLAQREQQRHIAVNAFFFQHFGSAHAFPGGGHLDQHAFAVDAGRFVQLDQFAALGHRTLGVERQAGVDFGGHAARDHAQDLLAERHQQVVDGVRGRTVEVIAHGFFQQRLVLVLLHGLEDQRRVGGGVARGVGLDRLEIAGVGDHGGKLLELFELVHGAARVKDGLIVLKRGQIRKPTHPIGPGGVARTMNAQRASNSAIRRAMVSSSSSNGTGLRKKASYGSAWSRRSRPALHRMKGTLRKSGSRRPAPVRHWRPCARGSRGIRTASCTPTGRRTRHPPPGSACHPGARPDGRPDGPDGGSLALAEGWRGCDGAGHGFLDRHAFVRNDEDVVGRVVTVFAQLEHADLAAVDAVHVHIAQQDDILEQHRCSDLAARRLAEIRQFLGEKGGDVTAAQLVDERGQERARAPGMDDDLAQAIEPVHEQARDAALLDIAQRLLGQAVDQHFQRRMPDDLQGARLEIAAEVHSHAAGLFQQAVRRLVKPHDQALLATAQAFVDEMHAHQGLAHARIAQQGGGGAARHAAARERIPARYAKAEPLARHSGNGPRVRAQRFQARVDGHAVGAHFAHVAAQQFDQAVDQRVFRVGHVAFGGRQQKRGAAHGGHQRIERQHEFGQRHVRPGGFAHAAEAVDDHDVGLLLGQRGGNRFEQRPQAALEQVGISADEDDALAHQVLVEKGKIAQVIHHLAVGFGNQGQDQHLLALRGMMKTDLARQRGLTAAGQSLDQVQAVGRKAAAQDLVEAGYAGGEQGNTLGDRGGGDGHVASIDGKATAAMCGGTRSRPRRQSCGIYTSADEGIELQVELLQGFLGVLHFLAEVGAALQGQAHGQHVDHHQVGQARRDRRVRVDIEDQVDRDQHRGQVGQRRARRRQRDHIGAAAARQLDGAHQRRAVAALGNRHDRVARAQQGGGNAVDVRIGVRHRGHARAEKLVLGVGRHDARRALAVKLDLVGFGQDVERALDGLRVEVVAQVEQGVDGAAADFVDQVGREVVLGRLLVQAGQGQCQALRQLELELVPAIVTERAAKAHHGRLGHLRALGQRRDVLADRLAGMVEHGQRHLALRFGERGGRGGRAPGAGRVRDRVAVVRFPVVEDRFDPFPGRFQLVAAHEQRQLAAQHVEQQALVRFHARGLELFAEVQFQLGLLQAHAVARGLGHQIHAQAFIRLQADHQRIGLEAAGGLGKDRVRNLLEAHDDLGQAVGHALAGAQVERHAGPAPGVDLGLHGDKGFGARVFRRIGFVAIARYGLAVHVPRTVLAAHDVLRQRGWREFFQRAQHLQLGVAHGVRRDRRGRLHGHNAQQLQQVVLQHVAQRARRVVVTHAVAHAQFFGNRDLDVRNPFAAPQRFEQDVTEAQRHQVLHGLLAQVVVDPVDLRFLEHLAHFGIDLLGRGQVAAQRLFQHHARIGRDQAVFLEAVADQGKDGRRRGQVVHAGDRGILAQRCHQRRIGAGIGGVERHVHDARGKAAPGGRRDGRRLDQRLRGGLDGVQELFLAGLGTAHADDAGSGGQVVGNIARVHRGQQFAHCQVAAAAEQNQIKIGKSHSGQQFAAERVLCQFCGRTGAGAGDIQRAQVRSAKRHHGGAAHGQRNFRQDLALRRQLDDARAFEQRAPVIAFAVDRAAVRTAAVVVGLVAGKLLQHALVADRTRVHIVIELAQQVGAGVGVVHGFLVRAESQAVGIGHAARPGAAQRTAFQHIHVGSRLVARLVDGADPVAAGAIDLAVVEAGNGRVVRGGGDDGRAHVGAAGVEVQHAVAGGHHQAALVGQGQAGRFAVEQPLLVGAAGGVEPVHGAGRDIDPVQRLFVAMPQRRLARLHDGIVGDLDDRGGFHVHCPPQLLQMLRRLGHDDQAVGRAVVAVGVNLAAQLGLDVFRQHLAQLHAPLVEAVHVPDHALHEGFMFVQRDQRAQRQRRQLIHQDRVRRPVAGEGLVRGQRFDLGGRQVLRGQVGAHFVAGLAGHERFRLGETVGQQGVVVAGQVVRGAQRGNEVDGRDVRALVQQLEVRVLGIGAAFAPHDRAGGGIDCSAVARDALAVAFHVQLLQVGGEAVQVLVIRGNRQRTGAQELAVPETDHGQQHRHVLVQRRLAEVFVHGVRAGQKVAEVAEAHRQRQRQADGRPHRIPAAHPVPEREHIGRIDAEFFDRLDVGGHGDKMAGQVRLGGALQEPGARGTGVEHGLGRGKGFGRDDEQRGFRVDQRQRGVHVVTVDVGDEMHFQARVGERAQRQHRHFRPQVRAADADVDDVRDRLAGVTEPGAAAHLVGKGFHLVEHGVHHGIAPGVHAACARQVGQQCDGAGVEAVLRIVEEQAGGVHRQLRKALRVGGKQVAHLPLTGIGGMGLQSLVAGGRGKGRLAHSVGRRMEERIRWLNNTGKGGKFTTTLLKLWNLKRGTNMALHPALETVTARIIERSKPSRGAYLAHLEAARVKGVQRGTLACTNLAHGFAAFPANDKLSLKELKKPSVAIVSAYNDMLSAHQPFEGFPALIKDAVREVGAVAQFAGGTPAMCDGVTQGQPGMELSLFSRDAIAMSTAIALSHNMFDSAVYLGVCDKIVPGLLIGALHFGHLPAVFVPAGPMTTGLSNSEKAKIRQLYAQGKVGRAELLEGESQSYHGAGTCTFYGTANSNQMLMEVMGLHLPGAAFITPNTPLRAELTKAAARRAAVISAQSDEYLPVGHVVDEKSIVNAIVALLTTGGSTNHTLHLVAIAKAAGIVIDWDDFDELSKAVPLLTRIYPNGNADVNHFHAAGGTGFVIRELLDGGLLHDDVTTILGKGLRAHCSEPFLGEGEVGREGVVWKPAPEQSGDEAVLRKITAPFSPDGGTVLVKGNLGRAVMKVSAVKPEHQTVEAPALVFNSQEDFMEAYKAGQLDRDFVAVLRFQGPRANGMPELHALTPALANLQDAGRHVALVTDGRMSGASGKVPAAIHVSPEILAGGPLGRVRDGDVIRVCARTGTLEALVETAEWNAREQATADLTPNSVGMGRELFAMFRHSVSEAEKGATTFLDEERSVNHDHDPARHYAYFRRDPGDRDRRTRTRGPAGQGAGRRRHPGAGSDPAHQTRPGRHPRHVGRGRRHRGRRHLDGAGRICRRARRRRRVRRVARPDGRPDRSGQAQRPAAAAGRDDAIRSDGCARARLQAAETVPGRAGRRRGHAERDCRPVAGRDLLPHRRHFARDGRPVPQAEKRGVRGRLVADPERRDCGRRLGPHHRPGQGGQRPADLTHGDAAAVEFEVVAVLGLERFEMVDGDAHRVLQGAAFGDLPGQREILDVQHVSDALRVAVLVPPDVDGDLFSALFRVGLAAAVASGLEFEAHAVPPCGPTVLPRRDCGRAAWPGTARGRPRRSALRYRAAHRPGAWPRRCSPSPRPHRRRGRGAVPVPGRARGSIAPSARPGRYRYRAGSWRTLRRHSAPSGFEVVDIDHQQRQRRAVAAGAPVLAFHRHVEMAAVGDAGQAVGKRLRAQHHGLFAQQFFAAHGNADIGDLDQAVARRAGHGDGRDRHRLLQPLGVRGRCRIGIQRERRLVERLRQQRVEIVLQRLADGRVHAAALQGGEQGQEIGAKRPRGRQLRMFDHPVVPQHHAPLVVEHDSAQIVQGGDIEHKGNVALDLVLVERKVDVQHQHHAVGLGARGAEDFIAGAHVVFGQRAAQFLLEDIGQGADAGVEDDVADLAHGFLLHVGELGQRHAFAHHQAHDFQAFIFGEHEDGVGIERALVMLADAANAVRRLGFAGDPAAQQARRFDPVEKADRRHRHAHRLVDQCAHRGGSLADADVEDFDQGVVFQFGQFDHVSLLPVPAAERCAPRGDAAHAGHVDVHEHQVGYGIARHGQRFLAGGRFHHLPAGLQVQDVLARHHARDAAVVDNQHDELKQAVARAAIDYVVDNEIIGVGTGSTANFFIDELAKIKHRIKGTVASSEATAARLRSHGIEVFDLNDVPSIAVYIDGADEIDASGAMIKGGGAALTREKIVASVSKQFVCIADGSKLVDVMGKFPLPVEVVPMAREAVARALTALGGVPKLRLKPGTEEAFVTDNGGQLLDVSGLSVTDPVALEAQINQVVGVIAVGLFAARGANVCLLGMAEAAFLEPVRRARGQHEQLVDAQRPRAVFHVFEDALAVALGLYFRVHRQACHFGHFLLGERIQRRAAEDHAIVLDDREIIDFALDQLAAALDQRAVRFQRLDQLDDAAHVLDGGLAQRLEVFVRNHGAHAIVGEQLEQGRAVHRERHDVRALHAVVARLDAVAQVECRGVVEETGIEHGFGHVRRQFADFRAAGVGHHRRFGDEHQFVGMQGNGRAARHVFHGQVERLAGGREAQRGEQHQAVRSQDRVDGFGIDLAGNARQFQVHAIDHAQRTGRNKIAGNDTDGRIRHRRVGQPLAERSFDIEAQLAGGFLGALHGSDVGDAHAVVEAAFDVTQGQLLGHLRARAVDHGHIDVERMQQRQIVGQHLQGAGRNQFTGEGHHEEASNKPKSPQNTPRAPQDRRPQAPASPFAEALKGVVTVRTAPEPGQVPDPAGAQRAQNKPQQRAATGHDGRGSSAVQQAPAAGSGGQGARAPQQRSATGNGGRGRGAPAGRPAASADGKPAPRARLTPEEQAAREAARAAREDERNFRTPLPPITFPEDLPVSGRRHEIAAALQANQVIIVSGETGSGKTTQLPKICLELGRGQKGLIGHTQPRRIAASSTAKRIAAELNSPLGEHVGFKVRFADTLQKGASVKLMTDGILLAETQTDPLLKAYDTIIIDEAHERSLNIDFLLGYLKQLLPRRPDLKIIITSATIDADRFSRHFGTPEKPAPVIEVSGRLYAVEVRYRPIDSDVPNKANPGGNAAAIANAEGKGQRTAAAREKRDLMDAVVDAVDELARLGSGDVLVFLPGEREIRDTAEALRKHHPPHVEILPLFARLSAEEQERVFKLPQQGRAVADRTDRAVGRQPARRPLRPGRGRRLYPPVRRAGLPAAPEIYRARNPALVAGVRHPAHEVAAFDGRGELPVHRAAAGARDCRRLPAAAGAGGRRRIQPADAAGPEAGQAAARPARGPHDPRRARQRVPERSADHRLHQDLEVVRERHRAQEDQPPTDGQLPDQLPVAAAPARMARRPLAAAHAGQGAGLAHQRTAGHVRKPASRLADRFARQYRLQERGRAGRRVSWRARHQVPYLARLVAAEKAGQVDHGGRAGRYHAPVRALRGPHRAGVAGKGGQPSAEKIVGRAALGKALGTGDCVRARHAARTGRVQPAPHQLRRLQSGGSARNLHPRCAVAPPGRAGRRRTDCRVLRQADPGGRGQWRRFREMAQGCHRCRTEAAVPQSRRTDASRSGRRHHRAVPEDHVGDGPGAGADVPLRAGQRARWRHAGRAAVRSEPAAARALRVAGAGHVEGEGAPAAQVLAAKAAPPLRAAARLRGQVLRARARGRRVRPRRSDRRHHCRHPQADHDCRADHRLQAGNPACPPLHELQGDRRARSPTRHGPQPGHPASRIRHAGARELPEDGGDVGDERTGPAPPVRAADEGPDQVHRKKHPQPAADGHAIHGHGNPGRAARRDRQQGARHRLPARPAADRRRQFYQTPRRGQVAPGTAGERSGAPAVASADGIPRLAEAPAGFAACRRGRHAKPVARPGDECAHRKAAWRPGARRQADGRMAAGGHAVPAPQPRQGRRQEHRSETGRVPLDAGRIARVAVRPGTAHADAGLGQAPAKSVGIDATVATARRYFPRRLMGDRRSDEESRWFAP</sequence>
<evidence type="ECO:0000256" key="11">
    <source>
        <dbReference type="ARBA" id="ARBA00023064"/>
    </source>
</evidence>
<dbReference type="GO" id="GO:0005829">
    <property type="term" value="C:cytosol"/>
    <property type="evidence" value="ECO:0007669"/>
    <property type="project" value="TreeGrafter"/>
</dbReference>
<dbReference type="InterPro" id="IPR058240">
    <property type="entry name" value="rSAM_sf"/>
</dbReference>
<feature type="region of interest" description="Disordered" evidence="15">
    <location>
        <begin position="3626"/>
        <end position="3779"/>
    </location>
</feature>
<feature type="compositionally biased region" description="Low complexity" evidence="15">
    <location>
        <begin position="5632"/>
        <end position="5648"/>
    </location>
</feature>
<feature type="region of interest" description="Disordered" evidence="15">
    <location>
        <begin position="1490"/>
        <end position="1522"/>
    </location>
</feature>
<feature type="region of interest" description="Disordered" evidence="15">
    <location>
        <begin position="6019"/>
        <end position="6194"/>
    </location>
</feature>
<dbReference type="Pfam" id="PF06026">
    <property type="entry name" value="Rib_5-P_isom_A"/>
    <property type="match status" value="1"/>
</dbReference>
<feature type="compositionally biased region" description="Low complexity" evidence="15">
    <location>
        <begin position="5866"/>
        <end position="5875"/>
    </location>
</feature>
<feature type="compositionally biased region" description="Basic residues" evidence="15">
    <location>
        <begin position="3709"/>
        <end position="3722"/>
    </location>
</feature>
<feature type="compositionally biased region" description="Gly residues" evidence="15">
    <location>
        <begin position="2796"/>
        <end position="2808"/>
    </location>
</feature>
<feature type="compositionally biased region" description="Basic and acidic residues" evidence="15">
    <location>
        <begin position="5650"/>
        <end position="5673"/>
    </location>
</feature>
<dbReference type="InterPro" id="IPR003593">
    <property type="entry name" value="AAA+_ATPase"/>
</dbReference>
<evidence type="ECO:0000256" key="4">
    <source>
        <dbReference type="ARBA" id="ARBA00008088"/>
    </source>
</evidence>
<feature type="region of interest" description="Disordered" evidence="15">
    <location>
        <begin position="5067"/>
        <end position="5103"/>
    </location>
</feature>
<dbReference type="GO" id="GO:0046872">
    <property type="term" value="F:metal ion binding"/>
    <property type="evidence" value="ECO:0007669"/>
    <property type="project" value="UniProtKB-KW"/>
</dbReference>
<keyword evidence="11" id="KW-0311">Gluconate utilization</keyword>
<feature type="region of interest" description="Disordered" evidence="15">
    <location>
        <begin position="3974"/>
        <end position="4011"/>
    </location>
</feature>
<feature type="region of interest" description="Disordered" evidence="15">
    <location>
        <begin position="5622"/>
        <end position="5673"/>
    </location>
</feature>
<feature type="region of interest" description="Disordered" evidence="15">
    <location>
        <begin position="5704"/>
        <end position="5736"/>
    </location>
</feature>
<comment type="similarity">
    <text evidence="3">Belongs to the IlvD/Edd family.</text>
</comment>
<dbReference type="UniPathway" id="UPA00115">
    <property type="reaction ID" value="UER00412"/>
</dbReference>
<dbReference type="InterPro" id="IPR010723">
    <property type="entry name" value="HemN_C"/>
</dbReference>
<evidence type="ECO:0000313" key="17">
    <source>
        <dbReference type="EMBL" id="GEU28500.1"/>
    </source>
</evidence>
<feature type="region of interest" description="Disordered" evidence="15">
    <location>
        <begin position="3819"/>
        <end position="3840"/>
    </location>
</feature>
<dbReference type="HAMAP" id="MF_00170">
    <property type="entry name" value="Rib_5P_isom_A"/>
    <property type="match status" value="1"/>
</dbReference>
<feature type="region of interest" description="Disordered" evidence="15">
    <location>
        <begin position="840"/>
        <end position="940"/>
    </location>
</feature>
<feature type="compositionally biased region" description="Low complexity" evidence="15">
    <location>
        <begin position="3995"/>
        <end position="4005"/>
    </location>
</feature>
<feature type="compositionally biased region" description="Polar residues" evidence="15">
    <location>
        <begin position="840"/>
        <end position="850"/>
    </location>
</feature>
<reference evidence="17" key="1">
    <citation type="journal article" date="2019" name="Sci. Rep.">
        <title>Draft genome of Tanacetum cinerariifolium, the natural source of mosquito coil.</title>
        <authorList>
            <person name="Yamashiro T."/>
            <person name="Shiraishi A."/>
            <person name="Satake H."/>
            <person name="Nakayama K."/>
        </authorList>
    </citation>
    <scope>NUCLEOTIDE SEQUENCE</scope>
</reference>
<feature type="compositionally biased region" description="Basic residues" evidence="15">
    <location>
        <begin position="6019"/>
        <end position="6038"/>
    </location>
</feature>
<feature type="region of interest" description="Disordered" evidence="15">
    <location>
        <begin position="5911"/>
        <end position="5951"/>
    </location>
</feature>
<dbReference type="PANTHER" id="PTHR43661:SF1">
    <property type="entry name" value="PHOSPHOGLUCONATE DEHYDRATASE"/>
    <property type="match status" value="1"/>
</dbReference>
<dbReference type="InterPro" id="IPR056740">
    <property type="entry name" value="ILV_EDD_C"/>
</dbReference>
<evidence type="ECO:0000256" key="6">
    <source>
        <dbReference type="ARBA" id="ARBA00022485"/>
    </source>
</evidence>
<dbReference type="Gene3D" id="3.40.50.1360">
    <property type="match status" value="1"/>
</dbReference>
<keyword evidence="10" id="KW-0411">Iron-sulfur</keyword>
<dbReference type="InterPro" id="IPR014001">
    <property type="entry name" value="Helicase_ATP-bd"/>
</dbReference>
<dbReference type="GO" id="GO:0003676">
    <property type="term" value="F:nucleic acid binding"/>
    <property type="evidence" value="ECO:0007669"/>
    <property type="project" value="InterPro"/>
</dbReference>
<dbReference type="InterPro" id="IPR037237">
    <property type="entry name" value="IlvD/EDD_N"/>
</dbReference>
<feature type="compositionally biased region" description="Basic residues" evidence="15">
    <location>
        <begin position="5547"/>
        <end position="5559"/>
    </location>
</feature>
<dbReference type="GO" id="GO:0051539">
    <property type="term" value="F:4 iron, 4 sulfur cluster binding"/>
    <property type="evidence" value="ECO:0007669"/>
    <property type="project" value="UniProtKB-KW"/>
</dbReference>
<comment type="catalytic activity">
    <reaction evidence="1">
        <text>aldehydo-D-ribose 5-phosphate = D-ribulose 5-phosphate</text>
        <dbReference type="Rhea" id="RHEA:14657"/>
        <dbReference type="ChEBI" id="CHEBI:58121"/>
        <dbReference type="ChEBI" id="CHEBI:58273"/>
        <dbReference type="EC" id="5.3.1.6"/>
    </reaction>
</comment>
<comment type="caution">
    <text evidence="17">The sequence shown here is derived from an EMBL/GenBank/DDBJ whole genome shotgun (WGS) entry which is preliminary data.</text>
</comment>
<feature type="compositionally biased region" description="Basic residues" evidence="15">
    <location>
        <begin position="864"/>
        <end position="893"/>
    </location>
</feature>
<dbReference type="Pfam" id="PF06969">
    <property type="entry name" value="HemN_C"/>
    <property type="match status" value="1"/>
</dbReference>
<comment type="similarity">
    <text evidence="4">Belongs to the ribose 5-phosphate isomerase family.</text>
</comment>
<proteinExistence type="inferred from homology"/>
<evidence type="ECO:0000256" key="1">
    <source>
        <dbReference type="ARBA" id="ARBA00001713"/>
    </source>
</evidence>
<evidence type="ECO:0000259" key="16">
    <source>
        <dbReference type="PROSITE" id="PS51192"/>
    </source>
</evidence>
<feature type="compositionally biased region" description="Basic and acidic residues" evidence="15">
    <location>
        <begin position="3743"/>
        <end position="3754"/>
    </location>
</feature>
<dbReference type="Gene3D" id="3.50.30.80">
    <property type="entry name" value="IlvD/EDD C-terminal domain-like"/>
    <property type="match status" value="1"/>
</dbReference>
<keyword evidence="13" id="KW-0456">Lyase</keyword>
<dbReference type="NCBIfam" id="TIGR00021">
    <property type="entry name" value="rpiA"/>
    <property type="match status" value="1"/>
</dbReference>
<keyword evidence="6" id="KW-0004">4Fe-4S</keyword>
<feature type="compositionally biased region" description="Low complexity" evidence="15">
    <location>
        <begin position="5704"/>
        <end position="5726"/>
    </location>
</feature>
<evidence type="ECO:0000256" key="9">
    <source>
        <dbReference type="ARBA" id="ARBA00023004"/>
    </source>
</evidence>
<evidence type="ECO:0000256" key="7">
    <source>
        <dbReference type="ARBA" id="ARBA00022723"/>
    </source>
</evidence>
<keyword evidence="12" id="KW-0413">Isomerase</keyword>
<dbReference type="SUPFAM" id="SSF143975">
    <property type="entry name" value="IlvD/EDD N-terminal domain-like"/>
    <property type="match status" value="1"/>
</dbReference>
<dbReference type="Gene3D" id="3.30.70.260">
    <property type="match status" value="1"/>
</dbReference>
<feature type="domain" description="Helicase ATP-binding" evidence="16">
    <location>
        <begin position="5248"/>
        <end position="5411"/>
    </location>
</feature>
<dbReference type="SUPFAM" id="SSF52540">
    <property type="entry name" value="P-loop containing nucleoside triphosphate hydrolases"/>
    <property type="match status" value="1"/>
</dbReference>
<dbReference type="NCBIfam" id="TIGR01196">
    <property type="entry name" value="edd"/>
    <property type="match status" value="1"/>
</dbReference>
<feature type="region of interest" description="Disordered" evidence="15">
    <location>
        <begin position="395"/>
        <end position="480"/>
    </location>
</feature>
<dbReference type="SUPFAM" id="SSF52016">
    <property type="entry name" value="LeuD/IlvD-like"/>
    <property type="match status" value="1"/>
</dbReference>
<dbReference type="Gene3D" id="3.40.50.300">
    <property type="entry name" value="P-loop containing nucleotide triphosphate hydrolases"/>
    <property type="match status" value="2"/>
</dbReference>
<evidence type="ECO:0000256" key="3">
    <source>
        <dbReference type="ARBA" id="ARBA00006486"/>
    </source>
</evidence>
<dbReference type="InterPro" id="IPR037171">
    <property type="entry name" value="NagB/RpiA_transferase-like"/>
</dbReference>
<comment type="pathway">
    <text evidence="2">Carbohydrate degradation; pentose phosphate pathway; D-ribose 5-phosphate from D-ribulose 5-phosphate (non-oxidative stage): step 1/1.</text>
</comment>
<feature type="compositionally biased region" description="Polar residues" evidence="15">
    <location>
        <begin position="5133"/>
        <end position="5142"/>
    </location>
</feature>
<keyword evidence="9" id="KW-0408">Iron</keyword>
<evidence type="ECO:0000256" key="12">
    <source>
        <dbReference type="ARBA" id="ARBA00023235"/>
    </source>
</evidence>
<dbReference type="InterPro" id="IPR000581">
    <property type="entry name" value="ILV_EDD_N"/>
</dbReference>
<dbReference type="GO" id="GO:0004456">
    <property type="term" value="F:phosphogluconate dehydratase activity"/>
    <property type="evidence" value="ECO:0007669"/>
    <property type="project" value="InterPro"/>
</dbReference>
<dbReference type="GO" id="GO:0004751">
    <property type="term" value="F:ribose-5-phosphate isomerase activity"/>
    <property type="evidence" value="ECO:0007669"/>
    <property type="project" value="UniProtKB-EC"/>
</dbReference>
<dbReference type="EC" id="5.3.1.6" evidence="5"/>
<dbReference type="SMART" id="SM00382">
    <property type="entry name" value="AAA"/>
    <property type="match status" value="1"/>
</dbReference>
<feature type="region of interest" description="Disordered" evidence="15">
    <location>
        <begin position="5858"/>
        <end position="5880"/>
    </location>
</feature>
<feature type="region of interest" description="Disordered" evidence="15">
    <location>
        <begin position="5531"/>
        <end position="5563"/>
    </location>
</feature>
<dbReference type="GO" id="GO:0009052">
    <property type="term" value="P:pentose-phosphate shunt, non-oxidative branch"/>
    <property type="evidence" value="ECO:0007669"/>
    <property type="project" value="InterPro"/>
</dbReference>
<dbReference type="Pfam" id="PF00920">
    <property type="entry name" value="ILVD_EDD_N"/>
    <property type="match status" value="1"/>
</dbReference>
<gene>
    <name evidence="17" type="ORF">Tci_000478</name>
</gene>